<evidence type="ECO:0000256" key="1">
    <source>
        <dbReference type="ARBA" id="ARBA00023015"/>
    </source>
</evidence>
<accession>E7QW69</accession>
<evidence type="ECO:0000313" key="8">
    <source>
        <dbReference type="Proteomes" id="UP000184203"/>
    </source>
</evidence>
<dbReference type="Pfam" id="PF04967">
    <property type="entry name" value="HTH_10"/>
    <property type="match status" value="1"/>
</dbReference>
<name>E7QW69_HALPU</name>
<dbReference type="PANTHER" id="PTHR34236">
    <property type="entry name" value="DIMETHYL SULFOXIDE REDUCTASE TRANSCRIPTIONAL ACTIVATOR"/>
    <property type="match status" value="1"/>
</dbReference>
<evidence type="ECO:0000313" key="6">
    <source>
        <dbReference type="EMBL" id="SHL65241.1"/>
    </source>
</evidence>
<evidence type="ECO:0000256" key="2">
    <source>
        <dbReference type="ARBA" id="ARBA00023163"/>
    </source>
</evidence>
<feature type="domain" description="HTH bat-type" evidence="3">
    <location>
        <begin position="169"/>
        <end position="220"/>
    </location>
</feature>
<dbReference type="EMBL" id="FRAN01000010">
    <property type="protein sequence ID" value="SHL65241.1"/>
    <property type="molecule type" value="Genomic_DNA"/>
</dbReference>
<evidence type="ECO:0000313" key="7">
    <source>
        <dbReference type="Proteomes" id="UP000003751"/>
    </source>
</evidence>
<dbReference type="PATRIC" id="fig|797209.4.peg.3017"/>
<keyword evidence="2" id="KW-0804">Transcription</keyword>
<proteinExistence type="predicted"/>
<organism evidence="5 7">
    <name type="scientific">Haladaptatus paucihalophilus DX253</name>
    <dbReference type="NCBI Taxonomy" id="797209"/>
    <lineage>
        <taxon>Archaea</taxon>
        <taxon>Methanobacteriati</taxon>
        <taxon>Methanobacteriota</taxon>
        <taxon>Stenosarchaea group</taxon>
        <taxon>Halobacteria</taxon>
        <taxon>Halobacteriales</taxon>
        <taxon>Haladaptataceae</taxon>
        <taxon>Haladaptatus</taxon>
    </lineage>
</organism>
<reference evidence="8" key="2">
    <citation type="submission" date="2016-11" db="EMBL/GenBank/DDBJ databases">
        <authorList>
            <person name="Varghese N."/>
            <person name="Submissions S."/>
        </authorList>
    </citation>
    <scope>NUCLEOTIDE SEQUENCE [LARGE SCALE GENOMIC DNA]</scope>
    <source>
        <strain evidence="8">DX253</strain>
    </source>
</reference>
<dbReference type="AlphaFoldDB" id="E7QW69"/>
<dbReference type="InterPro" id="IPR007050">
    <property type="entry name" value="HTH_bacterioopsin"/>
</dbReference>
<dbReference type="eggNOG" id="arCOG02280">
    <property type="taxonomic scope" value="Archaea"/>
</dbReference>
<feature type="domain" description="Bacterioopsin transcriptional activator GAF and HTH associated" evidence="4">
    <location>
        <begin position="21"/>
        <end position="146"/>
    </location>
</feature>
<dbReference type="RefSeq" id="WP_007981199.1">
    <property type="nucleotide sequence ID" value="NZ_AEMG01000016.1"/>
</dbReference>
<reference evidence="6" key="3">
    <citation type="submission" date="2016-11" db="EMBL/GenBank/DDBJ databases">
        <authorList>
            <person name="Jaros S."/>
            <person name="Januszkiewicz K."/>
            <person name="Wedrychowicz H."/>
        </authorList>
    </citation>
    <scope>NUCLEOTIDE SEQUENCE [LARGE SCALE GENOMIC DNA]</scope>
    <source>
        <strain evidence="6">DX253</strain>
    </source>
</reference>
<gene>
    <name evidence="6" type="ORF">SAMN05444342_4329</name>
    <name evidence="5" type="ORF">ZOD2009_15286</name>
</gene>
<dbReference type="InterPro" id="IPR031803">
    <property type="entry name" value="BAT_GAF/HTH-assoc"/>
</dbReference>
<protein>
    <submittedName>
        <fullName evidence="5">Bacterio-opsin activator HTH domain protein</fullName>
    </submittedName>
    <submittedName>
        <fullName evidence="6">GAF and HTH_10 associated domain-containing protein</fullName>
    </submittedName>
</protein>
<dbReference type="Proteomes" id="UP000184203">
    <property type="component" value="Unassembled WGS sequence"/>
</dbReference>
<dbReference type="PANTHER" id="PTHR34236:SF1">
    <property type="entry name" value="DIMETHYL SULFOXIDE REDUCTASE TRANSCRIPTIONAL ACTIVATOR"/>
    <property type="match status" value="1"/>
</dbReference>
<sequence length="231" mass="26275">MVTNSDETGIKRQLYDIIAEVSLSGPDLLLSPTIKSVTDVTIETEHLTGTTPKHLFISVRGEEFETFERELQQDYTVTDPVLVETYEGRRVYRLEPISTVELIAPRCPELDARILDVESGDGGWVVRMQIPTRQALVSFREYCLENDVTFRVNQLGNATDHEETDVVGLTEKQKQLLRMAFECGYYEIPRRISQNELAHELDISTSAISQRLRRDTEQLIGSALAVKKKDN</sequence>
<keyword evidence="8" id="KW-1185">Reference proteome</keyword>
<evidence type="ECO:0000259" key="3">
    <source>
        <dbReference type="Pfam" id="PF04967"/>
    </source>
</evidence>
<dbReference type="Proteomes" id="UP000003751">
    <property type="component" value="Unassembled WGS sequence"/>
</dbReference>
<dbReference type="OrthoDB" id="156233at2157"/>
<dbReference type="Pfam" id="PF15915">
    <property type="entry name" value="BAT"/>
    <property type="match status" value="1"/>
</dbReference>
<evidence type="ECO:0000313" key="5">
    <source>
        <dbReference type="EMBL" id="EFW91203.1"/>
    </source>
</evidence>
<keyword evidence="1" id="KW-0805">Transcription regulation</keyword>
<dbReference type="STRING" id="797209.GCA_000376445_04371"/>
<evidence type="ECO:0000259" key="4">
    <source>
        <dbReference type="Pfam" id="PF15915"/>
    </source>
</evidence>
<reference evidence="5 7" key="1">
    <citation type="journal article" date="2014" name="ISME J.">
        <title>Trehalose/2-sulfotrehalose biosynthesis and glycine-betaine uptake are widely spread mechanisms for osmoadaptation in the Halobacteriales.</title>
        <authorList>
            <person name="Youssef N.H."/>
            <person name="Savage-Ashlock K.N."/>
            <person name="McCully A.L."/>
            <person name="Luedtke B."/>
            <person name="Shaw E.I."/>
            <person name="Hoff W.D."/>
            <person name="Elshahed M.S."/>
        </authorList>
    </citation>
    <scope>NUCLEOTIDE SEQUENCE [LARGE SCALE GENOMIC DNA]</scope>
    <source>
        <strain evidence="5 7">DX253</strain>
    </source>
</reference>
<dbReference type="EMBL" id="AEMG01000016">
    <property type="protein sequence ID" value="EFW91203.1"/>
    <property type="molecule type" value="Genomic_DNA"/>
</dbReference>